<dbReference type="GO" id="GO:0032259">
    <property type="term" value="P:methylation"/>
    <property type="evidence" value="ECO:0007669"/>
    <property type="project" value="UniProtKB-KW"/>
</dbReference>
<dbReference type="InterPro" id="IPR023576">
    <property type="entry name" value="UbiE/COQ5_MeTrFase_CS"/>
</dbReference>
<dbReference type="PROSITE" id="PS01184">
    <property type="entry name" value="UBIE_2"/>
    <property type="match status" value="1"/>
</dbReference>
<evidence type="ECO:0000313" key="6">
    <source>
        <dbReference type="Proteomes" id="UP001212841"/>
    </source>
</evidence>
<feature type="domain" description="Methyltransferase" evidence="4">
    <location>
        <begin position="85"/>
        <end position="177"/>
    </location>
</feature>
<proteinExistence type="predicted"/>
<dbReference type="PANTHER" id="PTHR43591">
    <property type="entry name" value="METHYLTRANSFERASE"/>
    <property type="match status" value="1"/>
</dbReference>
<keyword evidence="1" id="KW-0489">Methyltransferase</keyword>
<reference evidence="5" key="1">
    <citation type="submission" date="2020-05" db="EMBL/GenBank/DDBJ databases">
        <title>Phylogenomic resolution of chytrid fungi.</title>
        <authorList>
            <person name="Stajich J.E."/>
            <person name="Amses K."/>
            <person name="Simmons R."/>
            <person name="Seto K."/>
            <person name="Myers J."/>
            <person name="Bonds A."/>
            <person name="Quandt C.A."/>
            <person name="Barry K."/>
            <person name="Liu P."/>
            <person name="Grigoriev I."/>
            <person name="Longcore J.E."/>
            <person name="James T.Y."/>
        </authorList>
    </citation>
    <scope>NUCLEOTIDE SEQUENCE</scope>
    <source>
        <strain evidence="5">JEL0318</strain>
    </source>
</reference>
<keyword evidence="2" id="KW-0808">Transferase</keyword>
<evidence type="ECO:0000256" key="2">
    <source>
        <dbReference type="ARBA" id="ARBA00022679"/>
    </source>
</evidence>
<dbReference type="CDD" id="cd02440">
    <property type="entry name" value="AdoMet_MTases"/>
    <property type="match status" value="1"/>
</dbReference>
<gene>
    <name evidence="5" type="ORF">HK097_009944</name>
</gene>
<dbReference type="SUPFAM" id="SSF53335">
    <property type="entry name" value="S-adenosyl-L-methionine-dependent methyltransferases"/>
    <property type="match status" value="1"/>
</dbReference>
<dbReference type="InterPro" id="IPR029063">
    <property type="entry name" value="SAM-dependent_MTases_sf"/>
</dbReference>
<evidence type="ECO:0000256" key="1">
    <source>
        <dbReference type="ARBA" id="ARBA00022603"/>
    </source>
</evidence>
<evidence type="ECO:0000259" key="4">
    <source>
        <dbReference type="Pfam" id="PF13649"/>
    </source>
</evidence>
<dbReference type="AlphaFoldDB" id="A0AAD5SIW2"/>
<name>A0AAD5SIW2_9FUNG</name>
<dbReference type="GO" id="GO:0008168">
    <property type="term" value="F:methyltransferase activity"/>
    <property type="evidence" value="ECO:0007669"/>
    <property type="project" value="UniProtKB-KW"/>
</dbReference>
<dbReference type="InterPro" id="IPR041698">
    <property type="entry name" value="Methyltransf_25"/>
</dbReference>
<dbReference type="Pfam" id="PF13649">
    <property type="entry name" value="Methyltransf_25"/>
    <property type="match status" value="1"/>
</dbReference>
<dbReference type="Proteomes" id="UP001212841">
    <property type="component" value="Unassembled WGS sequence"/>
</dbReference>
<accession>A0AAD5SIW2</accession>
<organism evidence="5 6">
    <name type="scientific">Rhizophlyctis rosea</name>
    <dbReference type="NCBI Taxonomy" id="64517"/>
    <lineage>
        <taxon>Eukaryota</taxon>
        <taxon>Fungi</taxon>
        <taxon>Fungi incertae sedis</taxon>
        <taxon>Chytridiomycota</taxon>
        <taxon>Chytridiomycota incertae sedis</taxon>
        <taxon>Chytridiomycetes</taxon>
        <taxon>Rhizophlyctidales</taxon>
        <taxon>Rhizophlyctidaceae</taxon>
        <taxon>Rhizophlyctis</taxon>
    </lineage>
</organism>
<dbReference type="EMBL" id="JADGJD010000070">
    <property type="protein sequence ID" value="KAJ3055617.1"/>
    <property type="molecule type" value="Genomic_DNA"/>
</dbReference>
<comment type="caution">
    <text evidence="5">The sequence shown here is derived from an EMBL/GenBank/DDBJ whole genome shotgun (WGS) entry which is preliminary data.</text>
</comment>
<sequence>MGNILDTCMKRNKGGEFKYRDGRRYDVNFDPLVPGLDKKKLVYPLPNDEDEMDRLDIQHYMLRYAYQGNYCAPVTDLLTKRGARILDAGCGSGIWAMEMAQDFPQALVTGIDISPVQPRGQKPPNVDFQTVDLTKLPLPFADGTFDFVKMRFLILGIKAEQWTEIIRELARVTKKGGYLEVCEPSLAVHEDQKVMQEIMGMVAPLVAARGVDTQIATKLKSHLANCDLLSNVRETSRVIPYRRFPEDEGLDRLSQLVRQDAIMAQAAMKPVFVMRGMPEEQFDDQIRRATEEMAVSKGGMRSHVVWGMRI</sequence>
<evidence type="ECO:0000256" key="3">
    <source>
        <dbReference type="ARBA" id="ARBA00022691"/>
    </source>
</evidence>
<evidence type="ECO:0000313" key="5">
    <source>
        <dbReference type="EMBL" id="KAJ3055617.1"/>
    </source>
</evidence>
<dbReference type="Gene3D" id="3.40.50.150">
    <property type="entry name" value="Vaccinia Virus protein VP39"/>
    <property type="match status" value="1"/>
</dbReference>
<protein>
    <recommendedName>
        <fullName evidence="4">Methyltransferase domain-containing protein</fullName>
    </recommendedName>
</protein>
<keyword evidence="6" id="KW-1185">Reference proteome</keyword>
<keyword evidence="3" id="KW-0949">S-adenosyl-L-methionine</keyword>